<sequence>MYLAMIGNIKNAKAINQHERQKAHSLLSNSLRYINKKYPNRIVAQFTLTIGDEFQGLLKSGTNLFEIMDTISLTMKTIGVDLYFGIGVGTIITPINPRFSAGIDGPAYWNARTALEELKTNDDYGMNAVRFNYKQHPDEALINETIALGEYMKFKWTQSQLDLLAGTIEMGAYHDSFRQVDLAETMHLQPKALHKRVSLSGIKLYLRSRIEIERKMTALMGNSL</sequence>
<dbReference type="AlphaFoldDB" id="A0A6G7WF80"/>
<reference evidence="1 2" key="1">
    <citation type="journal article" date="2017" name="Int. J. Syst. Evol. Microbiol.">
        <title>Jeotgalibaca porci sp. nov. and Jeotgalibaca arthritidis sp. nov., isolated from pigs, and emended description of the genus Jeotgalibaca.</title>
        <authorList>
            <person name="Zamora L."/>
            <person name="Perez-Sancho M."/>
            <person name="Dominguez L."/>
            <person name="Fernandez-Garayzabal J.F."/>
            <person name="Vela A.I."/>
        </authorList>
    </citation>
    <scope>NUCLEOTIDE SEQUENCE [LARGE SCALE GENOMIC DNA]</scope>
    <source>
        <strain evidence="1 2">CCUG 69148</strain>
    </source>
</reference>
<dbReference type="GeneID" id="94551955"/>
<organism evidence="1 2">
    <name type="scientific">Jeotgalibaca porci</name>
    <dbReference type="NCBI Taxonomy" id="1868793"/>
    <lineage>
        <taxon>Bacteria</taxon>
        <taxon>Bacillati</taxon>
        <taxon>Bacillota</taxon>
        <taxon>Bacilli</taxon>
        <taxon>Lactobacillales</taxon>
        <taxon>Carnobacteriaceae</taxon>
        <taxon>Jeotgalibaca</taxon>
    </lineage>
</organism>
<evidence type="ECO:0000313" key="1">
    <source>
        <dbReference type="EMBL" id="QIK50859.1"/>
    </source>
</evidence>
<dbReference type="KEGG" id="jpo:G7058_01615"/>
<dbReference type="EMBL" id="CP049889">
    <property type="protein sequence ID" value="QIK50859.1"/>
    <property type="molecule type" value="Genomic_DNA"/>
</dbReference>
<name>A0A6G7WF80_9LACT</name>
<dbReference type="Proteomes" id="UP000501830">
    <property type="component" value="Chromosome"/>
</dbReference>
<keyword evidence="2" id="KW-1185">Reference proteome</keyword>
<proteinExistence type="predicted"/>
<dbReference type="GO" id="GO:0003677">
    <property type="term" value="F:DNA binding"/>
    <property type="evidence" value="ECO:0007669"/>
    <property type="project" value="UniProtKB-KW"/>
</dbReference>
<gene>
    <name evidence="1" type="ORF">G7058_01615</name>
</gene>
<dbReference type="Pfam" id="PF16264">
    <property type="entry name" value="SatD"/>
    <property type="match status" value="1"/>
</dbReference>
<dbReference type="RefSeq" id="WP_166061899.1">
    <property type="nucleotide sequence ID" value="NZ_CP049889.1"/>
</dbReference>
<dbReference type="InterPro" id="IPR032580">
    <property type="entry name" value="SatD"/>
</dbReference>
<keyword evidence="1" id="KW-0238">DNA-binding</keyword>
<evidence type="ECO:0000313" key="2">
    <source>
        <dbReference type="Proteomes" id="UP000501830"/>
    </source>
</evidence>
<accession>A0A6G7WF80</accession>
<protein>
    <submittedName>
        <fullName evidence="1">DNA-binding protein</fullName>
    </submittedName>
</protein>